<organism evidence="1 2">
    <name type="scientific">Acinetobacter bohemicus ANC 3994</name>
    <dbReference type="NCBI Taxonomy" id="1217715"/>
    <lineage>
        <taxon>Bacteria</taxon>
        <taxon>Pseudomonadati</taxon>
        <taxon>Pseudomonadota</taxon>
        <taxon>Gammaproteobacteria</taxon>
        <taxon>Moraxellales</taxon>
        <taxon>Moraxellaceae</taxon>
        <taxon>Acinetobacter</taxon>
    </lineage>
</organism>
<evidence type="ECO:0000313" key="2">
    <source>
        <dbReference type="Proteomes" id="UP000013086"/>
    </source>
</evidence>
<dbReference type="OrthoDB" id="6694020at2"/>
<dbReference type="EMBL" id="APOH01000015">
    <property type="protein sequence ID" value="ENU19641.1"/>
    <property type="molecule type" value="Genomic_DNA"/>
</dbReference>
<evidence type="ECO:0000313" key="1">
    <source>
        <dbReference type="EMBL" id="ENU19641.1"/>
    </source>
</evidence>
<protein>
    <submittedName>
        <fullName evidence="1">Uncharacterized protein</fullName>
    </submittedName>
</protein>
<dbReference type="eggNOG" id="ENOG502ZWVT">
    <property type="taxonomic scope" value="Bacteria"/>
</dbReference>
<dbReference type="Proteomes" id="UP000013086">
    <property type="component" value="Unassembled WGS sequence"/>
</dbReference>
<sequence length="85" mass="9621">MNNEQLFFNNKLEFTQAAFNRVAEIVSQQGQVALENFVPALNTQYCLEHLAFVASEYSYDYSFIDAHLKNYKAANADLSEFGGEA</sequence>
<name>N8NZ36_9GAMM</name>
<dbReference type="HOGENOM" id="CLU_174531_0_0_6"/>
<accession>N8NZ36</accession>
<comment type="caution">
    <text evidence="1">The sequence shown here is derived from an EMBL/GenBank/DDBJ whole genome shotgun (WGS) entry which is preliminary data.</text>
</comment>
<dbReference type="AlphaFoldDB" id="N8NZ36"/>
<proteinExistence type="predicted"/>
<gene>
    <name evidence="1" type="ORF">F994_02501</name>
</gene>
<reference evidence="1 2" key="1">
    <citation type="submission" date="2013-02" db="EMBL/GenBank/DDBJ databases">
        <title>The Genome Sequence of Acinetobacter sp. ANC 3994.</title>
        <authorList>
            <consortium name="The Broad Institute Genome Sequencing Platform"/>
            <consortium name="The Broad Institute Genome Sequencing Center for Infectious Disease"/>
            <person name="Cerqueira G."/>
            <person name="Feldgarden M."/>
            <person name="Courvalin P."/>
            <person name="Perichon B."/>
            <person name="Grillot-Courvalin C."/>
            <person name="Clermont D."/>
            <person name="Rocha E."/>
            <person name="Yoon E.-J."/>
            <person name="Nemec A."/>
            <person name="Walker B."/>
            <person name="Young S.K."/>
            <person name="Zeng Q."/>
            <person name="Gargeya S."/>
            <person name="Fitzgerald M."/>
            <person name="Haas B."/>
            <person name="Abouelleil A."/>
            <person name="Alvarado L."/>
            <person name="Arachchi H.M."/>
            <person name="Berlin A.M."/>
            <person name="Chapman S.B."/>
            <person name="Dewar J."/>
            <person name="Goldberg J."/>
            <person name="Griggs A."/>
            <person name="Gujja S."/>
            <person name="Hansen M."/>
            <person name="Howarth C."/>
            <person name="Imamovic A."/>
            <person name="Larimer J."/>
            <person name="McCowan C."/>
            <person name="Murphy C."/>
            <person name="Neiman D."/>
            <person name="Pearson M."/>
            <person name="Priest M."/>
            <person name="Roberts A."/>
            <person name="Saif S."/>
            <person name="Shea T."/>
            <person name="Sisk P."/>
            <person name="Sykes S."/>
            <person name="Wortman J."/>
            <person name="Nusbaum C."/>
            <person name="Birren B."/>
        </authorList>
    </citation>
    <scope>NUCLEOTIDE SEQUENCE [LARGE SCALE GENOMIC DNA]</scope>
    <source>
        <strain evidence="1 2">ANC 3994</strain>
    </source>
</reference>
<dbReference type="PATRIC" id="fig|1217715.3.peg.2441"/>
<dbReference type="RefSeq" id="WP_004649037.1">
    <property type="nucleotide sequence ID" value="NZ_KB849164.1"/>
</dbReference>